<dbReference type="KEGG" id="kmn:HW532_13870"/>
<keyword evidence="3 6" id="KW-0812">Transmembrane</keyword>
<keyword evidence="2" id="KW-1003">Cell membrane</keyword>
<dbReference type="Pfam" id="PF01943">
    <property type="entry name" value="Polysacc_synt"/>
    <property type="match status" value="1"/>
</dbReference>
<proteinExistence type="predicted"/>
<feature type="transmembrane region" description="Helical" evidence="6">
    <location>
        <begin position="200"/>
        <end position="220"/>
    </location>
</feature>
<feature type="transmembrane region" description="Helical" evidence="6">
    <location>
        <begin position="359"/>
        <end position="377"/>
    </location>
</feature>
<dbReference type="EMBL" id="CP058214">
    <property type="protein sequence ID" value="QPC43679.1"/>
    <property type="molecule type" value="Genomic_DNA"/>
</dbReference>
<feature type="transmembrane region" description="Helical" evidence="6">
    <location>
        <begin position="62"/>
        <end position="84"/>
    </location>
</feature>
<dbReference type="PANTHER" id="PTHR30250">
    <property type="entry name" value="PST FAMILY PREDICTED COLANIC ACID TRANSPORTER"/>
    <property type="match status" value="1"/>
</dbReference>
<evidence type="ECO:0000313" key="7">
    <source>
        <dbReference type="EMBL" id="QPC43679.1"/>
    </source>
</evidence>
<dbReference type="Proteomes" id="UP000593594">
    <property type="component" value="Chromosome"/>
</dbReference>
<dbReference type="PANTHER" id="PTHR30250:SF11">
    <property type="entry name" value="O-ANTIGEN TRANSPORTER-RELATED"/>
    <property type="match status" value="1"/>
</dbReference>
<evidence type="ECO:0000256" key="3">
    <source>
        <dbReference type="ARBA" id="ARBA00022692"/>
    </source>
</evidence>
<evidence type="ECO:0000256" key="4">
    <source>
        <dbReference type="ARBA" id="ARBA00022989"/>
    </source>
</evidence>
<accession>A0A7S8HCQ2</accession>
<feature type="transmembrane region" description="Helical" evidence="6">
    <location>
        <begin position="285"/>
        <end position="303"/>
    </location>
</feature>
<feature type="transmembrane region" description="Helical" evidence="6">
    <location>
        <begin position="416"/>
        <end position="439"/>
    </location>
</feature>
<keyword evidence="8" id="KW-1185">Reference proteome</keyword>
<dbReference type="InterPro" id="IPR050833">
    <property type="entry name" value="Poly_Biosynth_Transport"/>
</dbReference>
<reference evidence="7 8" key="1">
    <citation type="submission" date="2020-06" db="EMBL/GenBank/DDBJ databases">
        <title>Genome sequence of 2 isolates from Red Sea Mangroves.</title>
        <authorList>
            <person name="Sefrji F."/>
            <person name="Michoud G."/>
            <person name="Merlino G."/>
            <person name="Daffonchio D."/>
        </authorList>
    </citation>
    <scope>NUCLEOTIDE SEQUENCE [LARGE SCALE GENOMIC DNA]</scope>
    <source>
        <strain evidence="7 8">R1DC25</strain>
    </source>
</reference>
<protein>
    <submittedName>
        <fullName evidence="7">Oligosaccharide flippase family protein</fullName>
    </submittedName>
</protein>
<organism evidence="7 8">
    <name type="scientific">Kaustia mangrovi</name>
    <dbReference type="NCBI Taxonomy" id="2593653"/>
    <lineage>
        <taxon>Bacteria</taxon>
        <taxon>Pseudomonadati</taxon>
        <taxon>Pseudomonadota</taxon>
        <taxon>Alphaproteobacteria</taxon>
        <taxon>Hyphomicrobiales</taxon>
        <taxon>Parvibaculaceae</taxon>
        <taxon>Kaustia</taxon>
    </lineage>
</organism>
<feature type="transmembrane region" description="Helical" evidence="6">
    <location>
        <begin position="105"/>
        <end position="131"/>
    </location>
</feature>
<keyword evidence="5 6" id="KW-0472">Membrane</keyword>
<gene>
    <name evidence="7" type="ORF">HW532_13870</name>
</gene>
<feature type="transmembrane region" description="Helical" evidence="6">
    <location>
        <begin position="143"/>
        <end position="161"/>
    </location>
</feature>
<evidence type="ECO:0000256" key="6">
    <source>
        <dbReference type="SAM" id="Phobius"/>
    </source>
</evidence>
<dbReference type="AlphaFoldDB" id="A0A7S8HCQ2"/>
<name>A0A7S8HCQ2_9HYPH</name>
<sequence>MTLDGLFRMVLPARLHERVSGSAIATRLAHGSAWSLFGSAGSRLLVLATMIAVARILGQAPFGAFGLVQSTLGVVGMMAGIGLGSTATRFVAQYARTDPQRAGQVIGLVLSVSSATVLAAAIALVASAGLIADAVLGRPDLQSALVCGAALMSAMAFRGIQNGVFSGLQKFDTIARLAILEGGLSLAAAIPMALMLGVEGALIGLAASAAAVWIVGRTALASTLKSRGIAIRYRGALADWRILTGYSLPSFLANAVATPVLWFAMTLASRSADGLAGVGTYYAAYQWHGPMIFVPVVLMSVSIPTLVQEWEAGRRARFRKVTFWICGLTLAIALPPATAGALLSPWIMSFYGPEFRDGWAVLVFLLAAAPLHALAKISSGALLGMNRAWWVLAINMAWGATVIAVTLWLLPAHGVLGLAIAFFSAYLVLSTLAFGLVLAGSRAEASAGLSPRLHDSNGTA</sequence>
<dbReference type="RefSeq" id="WP_213161042.1">
    <property type="nucleotide sequence ID" value="NZ_CP058214.1"/>
</dbReference>
<evidence type="ECO:0000256" key="2">
    <source>
        <dbReference type="ARBA" id="ARBA00022475"/>
    </source>
</evidence>
<evidence type="ECO:0000313" key="8">
    <source>
        <dbReference type="Proteomes" id="UP000593594"/>
    </source>
</evidence>
<feature type="transmembrane region" description="Helical" evidence="6">
    <location>
        <begin position="34"/>
        <end position="56"/>
    </location>
</feature>
<feature type="transmembrane region" description="Helical" evidence="6">
    <location>
        <begin position="173"/>
        <end position="194"/>
    </location>
</feature>
<dbReference type="InterPro" id="IPR002797">
    <property type="entry name" value="Polysacc_synth"/>
</dbReference>
<keyword evidence="4 6" id="KW-1133">Transmembrane helix</keyword>
<evidence type="ECO:0000256" key="1">
    <source>
        <dbReference type="ARBA" id="ARBA00004651"/>
    </source>
</evidence>
<evidence type="ECO:0000256" key="5">
    <source>
        <dbReference type="ARBA" id="ARBA00023136"/>
    </source>
</evidence>
<feature type="transmembrane region" description="Helical" evidence="6">
    <location>
        <begin position="240"/>
        <end position="265"/>
    </location>
</feature>
<comment type="subcellular location">
    <subcellularLocation>
        <location evidence="1">Cell membrane</location>
        <topology evidence="1">Multi-pass membrane protein</topology>
    </subcellularLocation>
</comment>
<feature type="transmembrane region" description="Helical" evidence="6">
    <location>
        <begin position="389"/>
        <end position="410"/>
    </location>
</feature>
<dbReference type="GO" id="GO:0005886">
    <property type="term" value="C:plasma membrane"/>
    <property type="evidence" value="ECO:0007669"/>
    <property type="project" value="UniProtKB-SubCell"/>
</dbReference>
<feature type="transmembrane region" description="Helical" evidence="6">
    <location>
        <begin position="323"/>
        <end position="347"/>
    </location>
</feature>